<dbReference type="Gene3D" id="1.10.20.10">
    <property type="entry name" value="Histone, subunit A"/>
    <property type="match status" value="1"/>
</dbReference>
<dbReference type="GO" id="GO:0005634">
    <property type="term" value="C:nucleus"/>
    <property type="evidence" value="ECO:0007669"/>
    <property type="project" value="UniProtKB-ARBA"/>
</dbReference>
<sequence length="235" mass="25732">MAPKKRSGKVVKTVVKKVVEETVKVVVTRPPGEDNGTAELISTSTTENQNVEVFTSPPEKVKTISVEEKTPQDDDETQPLEEPEVTPTPPQKEAPPPKQAETPEKKVEEKRKVKEKTEKSGVEPKRRRKRRGGGEGGEGGAGYKTYVYKVMKQVHPDMGISSKAMTIINNLMADMFERLAAEAALLVKYTGRSTMSSREVQGAVKLVLPGELGKHAVAEGTKAVTNYVSYAQKKT</sequence>
<evidence type="ECO:0000256" key="2">
    <source>
        <dbReference type="ARBA" id="ARBA00006846"/>
    </source>
</evidence>
<gene>
    <name evidence="5" type="ORF">BUALT_Bualt02G0035500</name>
</gene>
<dbReference type="InterPro" id="IPR009072">
    <property type="entry name" value="Histone-fold"/>
</dbReference>
<evidence type="ECO:0000256" key="1">
    <source>
        <dbReference type="ARBA" id="ARBA00002001"/>
    </source>
</evidence>
<dbReference type="AlphaFoldDB" id="A0AAV6Y4A0"/>
<keyword evidence="6" id="KW-1185">Reference proteome</keyword>
<dbReference type="GO" id="GO:0000786">
    <property type="term" value="C:nucleosome"/>
    <property type="evidence" value="ECO:0007669"/>
    <property type="project" value="InterPro"/>
</dbReference>
<comment type="caution">
    <text evidence="5">The sequence shown here is derived from an EMBL/GenBank/DDBJ whole genome shotgun (WGS) entry which is preliminary data.</text>
</comment>
<evidence type="ECO:0000313" key="5">
    <source>
        <dbReference type="EMBL" id="KAG8387574.1"/>
    </source>
</evidence>
<name>A0AAV6Y4A0_9LAMI</name>
<dbReference type="InterPro" id="IPR000558">
    <property type="entry name" value="Histone_H2B"/>
</dbReference>
<feature type="region of interest" description="Disordered" evidence="3">
    <location>
        <begin position="29"/>
        <end position="142"/>
    </location>
</feature>
<feature type="compositionally biased region" description="Pro residues" evidence="3">
    <location>
        <begin position="86"/>
        <end position="98"/>
    </location>
</feature>
<dbReference type="PRINTS" id="PR00621">
    <property type="entry name" value="HISTONEH2B"/>
</dbReference>
<dbReference type="CDD" id="cd22910">
    <property type="entry name" value="HFD_H2B"/>
    <property type="match status" value="1"/>
</dbReference>
<dbReference type="InterPro" id="IPR007125">
    <property type="entry name" value="H2A/H2B/H3"/>
</dbReference>
<dbReference type="SMART" id="SM00427">
    <property type="entry name" value="H2B"/>
    <property type="match status" value="1"/>
</dbReference>
<comment type="function">
    <text evidence="1">Core component of nucleosome. Nucleosomes wrap and compact DNA into chromatin, limiting DNA accessibility to the cellular machineries which require DNA as a template. Histones thereby play a central role in transcription regulation, DNA repair, DNA replication and chromosomal stability. DNA accessibility is regulated via a complex set of post-translational modifications of histones, also called histone code, and nucleosome remodeling.</text>
</comment>
<evidence type="ECO:0000256" key="3">
    <source>
        <dbReference type="SAM" id="MobiDB-lite"/>
    </source>
</evidence>
<evidence type="ECO:0000313" key="6">
    <source>
        <dbReference type="Proteomes" id="UP000826271"/>
    </source>
</evidence>
<feature type="compositionally biased region" description="Basic and acidic residues" evidence="3">
    <location>
        <begin position="101"/>
        <end position="124"/>
    </location>
</feature>
<dbReference type="FunFam" id="1.10.20.10:FF:000043">
    <property type="entry name" value="Histone H2B"/>
    <property type="match status" value="1"/>
</dbReference>
<dbReference type="SUPFAM" id="SSF47113">
    <property type="entry name" value="Histone-fold"/>
    <property type="match status" value="1"/>
</dbReference>
<dbReference type="GO" id="GO:0030527">
    <property type="term" value="F:structural constituent of chromatin"/>
    <property type="evidence" value="ECO:0007669"/>
    <property type="project" value="InterPro"/>
</dbReference>
<dbReference type="EMBL" id="WHWC01000002">
    <property type="protein sequence ID" value="KAG8387574.1"/>
    <property type="molecule type" value="Genomic_DNA"/>
</dbReference>
<evidence type="ECO:0000259" key="4">
    <source>
        <dbReference type="Pfam" id="PF00125"/>
    </source>
</evidence>
<comment type="similarity">
    <text evidence="2">Belongs to the histone H2B family.</text>
</comment>
<dbReference type="PANTHER" id="PTHR23428">
    <property type="entry name" value="HISTONE H2B"/>
    <property type="match status" value="1"/>
</dbReference>
<dbReference type="GO" id="GO:0046982">
    <property type="term" value="F:protein heterodimerization activity"/>
    <property type="evidence" value="ECO:0007669"/>
    <property type="project" value="InterPro"/>
</dbReference>
<feature type="compositionally biased region" description="Basic and acidic residues" evidence="3">
    <location>
        <begin position="59"/>
        <end position="72"/>
    </location>
</feature>
<organism evidence="5 6">
    <name type="scientific">Buddleja alternifolia</name>
    <dbReference type="NCBI Taxonomy" id="168488"/>
    <lineage>
        <taxon>Eukaryota</taxon>
        <taxon>Viridiplantae</taxon>
        <taxon>Streptophyta</taxon>
        <taxon>Embryophyta</taxon>
        <taxon>Tracheophyta</taxon>
        <taxon>Spermatophyta</taxon>
        <taxon>Magnoliopsida</taxon>
        <taxon>eudicotyledons</taxon>
        <taxon>Gunneridae</taxon>
        <taxon>Pentapetalae</taxon>
        <taxon>asterids</taxon>
        <taxon>lamiids</taxon>
        <taxon>Lamiales</taxon>
        <taxon>Scrophulariaceae</taxon>
        <taxon>Buddlejeae</taxon>
        <taxon>Buddleja</taxon>
    </lineage>
</organism>
<dbReference type="Pfam" id="PF00125">
    <property type="entry name" value="Histone"/>
    <property type="match status" value="1"/>
</dbReference>
<dbReference type="GO" id="GO:0003677">
    <property type="term" value="F:DNA binding"/>
    <property type="evidence" value="ECO:0007669"/>
    <property type="project" value="InterPro"/>
</dbReference>
<feature type="compositionally biased region" description="Acidic residues" evidence="3">
    <location>
        <begin position="73"/>
        <end position="84"/>
    </location>
</feature>
<accession>A0AAV6Y4A0</accession>
<dbReference type="Proteomes" id="UP000826271">
    <property type="component" value="Unassembled WGS sequence"/>
</dbReference>
<feature type="compositionally biased region" description="Polar residues" evidence="3">
    <location>
        <begin position="40"/>
        <end position="53"/>
    </location>
</feature>
<reference evidence="5" key="1">
    <citation type="submission" date="2019-10" db="EMBL/GenBank/DDBJ databases">
        <authorList>
            <person name="Zhang R."/>
            <person name="Pan Y."/>
            <person name="Wang J."/>
            <person name="Ma R."/>
            <person name="Yu S."/>
        </authorList>
    </citation>
    <scope>NUCLEOTIDE SEQUENCE</scope>
    <source>
        <strain evidence="5">LA-IB0</strain>
        <tissue evidence="5">Leaf</tissue>
    </source>
</reference>
<protein>
    <recommendedName>
        <fullName evidence="4">Core Histone H2A/H2B/H3 domain-containing protein</fullName>
    </recommendedName>
</protein>
<proteinExistence type="inferred from homology"/>
<feature type="domain" description="Core Histone H2A/H2B/H3" evidence="4">
    <location>
        <begin position="140"/>
        <end position="206"/>
    </location>
</feature>